<gene>
    <name evidence="1" type="ORF">PV666_51450</name>
</gene>
<dbReference type="EMBL" id="JARAWP010000087">
    <property type="protein sequence ID" value="MDX3026214.1"/>
    <property type="molecule type" value="Genomic_DNA"/>
</dbReference>
<evidence type="ECO:0000313" key="2">
    <source>
        <dbReference type="Proteomes" id="UP001272987"/>
    </source>
</evidence>
<keyword evidence="2" id="KW-1185">Reference proteome</keyword>
<proteinExistence type="predicted"/>
<protein>
    <submittedName>
        <fullName evidence="1">Uncharacterized protein</fullName>
    </submittedName>
</protein>
<reference evidence="1 2" key="1">
    <citation type="journal article" date="2023" name="Microb. Genom.">
        <title>Mesoterricola silvestris gen. nov., sp. nov., Mesoterricola sediminis sp. nov., Geothrix oryzae sp. nov., Geothrix edaphica sp. nov., Geothrix rubra sp. nov., and Geothrix limicola sp. nov., six novel members of Acidobacteriota isolated from soils.</title>
        <authorList>
            <person name="Weisberg A.J."/>
            <person name="Pearce E."/>
            <person name="Kramer C.G."/>
            <person name="Chang J.H."/>
            <person name="Clarke C.R."/>
        </authorList>
    </citation>
    <scope>NUCLEOTIDE SEQUENCE [LARGE SCALE GENOMIC DNA]</scope>
    <source>
        <strain evidence="1 2">NB05-1H</strain>
    </source>
</reference>
<name>A0ABU4MFA7_9ACTN</name>
<dbReference type="Proteomes" id="UP001272987">
    <property type="component" value="Unassembled WGS sequence"/>
</dbReference>
<comment type="caution">
    <text evidence="1">The sequence shown here is derived from an EMBL/GenBank/DDBJ whole genome shotgun (WGS) entry which is preliminary data.</text>
</comment>
<sequence length="74" mass="8317">MRRCGPWMGSVGEVGRVRARDEDQALEFAAREAKMRLVDATDETEETWDLVIRRLGTWSEENTAHSAALPLNAS</sequence>
<evidence type="ECO:0000313" key="1">
    <source>
        <dbReference type="EMBL" id="MDX3026214.1"/>
    </source>
</evidence>
<organism evidence="1 2">
    <name type="scientific">Streptomyces acidiscabies</name>
    <dbReference type="NCBI Taxonomy" id="42234"/>
    <lineage>
        <taxon>Bacteria</taxon>
        <taxon>Bacillati</taxon>
        <taxon>Actinomycetota</taxon>
        <taxon>Actinomycetes</taxon>
        <taxon>Kitasatosporales</taxon>
        <taxon>Streptomycetaceae</taxon>
        <taxon>Streptomyces</taxon>
    </lineage>
</organism>
<accession>A0ABU4MFA7</accession>